<dbReference type="EMBL" id="AP024849">
    <property type="protein sequence ID" value="BCZ49249.1"/>
    <property type="molecule type" value="Genomic_DNA"/>
</dbReference>
<evidence type="ECO:0000256" key="1">
    <source>
        <dbReference type="ARBA" id="ARBA00023224"/>
    </source>
</evidence>
<reference evidence="6" key="1">
    <citation type="submission" date="2021-07" db="EMBL/GenBank/DDBJ databases">
        <title>Complete genome sequencing of a Clostridium isolate.</title>
        <authorList>
            <person name="Ueki A."/>
            <person name="Tonouchi A."/>
        </authorList>
    </citation>
    <scope>NUCLEOTIDE SEQUENCE [LARGE SCALE GENOMIC DNA]</scope>
    <source>
        <strain evidence="6">C5S11</strain>
    </source>
</reference>
<sequence length="690" mass="76153">MRKKKLSTKIILAIATISILLASSIGTISIYKSSNIISSESKDKLAYIVKNNANIENIKLKSTEDSVNGLADIVESKVDVTKIYDPNYLKDLDESLKPVVKKFIGSNKQSLDEYITFDPTILGKVYGSMFVLDNGQYVDGGSLPIEQFKEDDPTMAWYYAPIKAKNGVWSDPYNDQNLKMNLVTYSKPVIVDGKLIAVVGTDIEFESFKKNILDSKLYNSGYEFLLNSDFNFLVHPKYTSTDNLKNIDNGKYSELANDISSTNEGIYEINFEGKDMIVSYSKLINDTILVNVVPTSEIMEPLYRTIKVICVVIAVGVIISMLVAWYIGIKISIPITKIAKLVEKTSKLDLIYDESFEHLGKLNNEIGDMARATFDMRRELREIVSKLEKSSLSVLDISKGVTQGTEDVSTNIEELSKTVLEIAEGASYQASQAVEGSSKLSELSNEIDTIVNSSELIKKYVKVVDDVNNEGNQSLKVLQEKFNINIELSKKVTQNADSLAEKSSSIITIVETIKSIAAQTNLLALNAAIEAARAGETGKGFAVVADEVKKLAEETSTATEEISLIISKIKDEIYTTKNNVDLVENIVNEANIKLSETEKIFDIISVAVKKNIDETNLLTSNIKSMSENKNKVVEVIQGISAITEESAAGTEEMSASVDMQTGIILNIVESAKKSEQVVEELRDVIAKFKS</sequence>
<feature type="domain" description="Methyl-accepting transducer" evidence="4">
    <location>
        <begin position="404"/>
        <end position="661"/>
    </location>
</feature>
<dbReference type="Gene3D" id="6.10.340.10">
    <property type="match status" value="1"/>
</dbReference>
<gene>
    <name evidence="5" type="ORF">psyc5s11_53160</name>
</gene>
<dbReference type="Gene3D" id="1.10.287.950">
    <property type="entry name" value="Methyl-accepting chemotaxis protein"/>
    <property type="match status" value="1"/>
</dbReference>
<evidence type="ECO:0000313" key="6">
    <source>
        <dbReference type="Proteomes" id="UP000824633"/>
    </source>
</evidence>
<dbReference type="SMART" id="SM00283">
    <property type="entry name" value="MA"/>
    <property type="match status" value="1"/>
</dbReference>
<protein>
    <submittedName>
        <fullName evidence="5">Methyl-accepting chemotaxis protein</fullName>
    </submittedName>
</protein>
<dbReference type="PROSITE" id="PS50111">
    <property type="entry name" value="CHEMOTAXIS_TRANSDUC_2"/>
    <property type="match status" value="1"/>
</dbReference>
<dbReference type="Gene3D" id="3.30.450.20">
    <property type="entry name" value="PAS domain"/>
    <property type="match status" value="2"/>
</dbReference>
<dbReference type="Pfam" id="PF22673">
    <property type="entry name" value="MCP-like_PDC_1"/>
    <property type="match status" value="1"/>
</dbReference>
<evidence type="ECO:0000256" key="2">
    <source>
        <dbReference type="PROSITE-ProRule" id="PRU00284"/>
    </source>
</evidence>
<evidence type="ECO:0000259" key="4">
    <source>
        <dbReference type="PROSITE" id="PS50111"/>
    </source>
</evidence>
<dbReference type="InterPro" id="IPR004089">
    <property type="entry name" value="MCPsignal_dom"/>
</dbReference>
<evidence type="ECO:0000256" key="3">
    <source>
        <dbReference type="SAM" id="Phobius"/>
    </source>
</evidence>
<dbReference type="CDD" id="cd12912">
    <property type="entry name" value="PDC2_MCP_like"/>
    <property type="match status" value="1"/>
</dbReference>
<keyword evidence="3" id="KW-1133">Transmembrane helix</keyword>
<organism evidence="5 6">
    <name type="scientific">Clostridium gelidum</name>
    <dbReference type="NCBI Taxonomy" id="704125"/>
    <lineage>
        <taxon>Bacteria</taxon>
        <taxon>Bacillati</taxon>
        <taxon>Bacillota</taxon>
        <taxon>Clostridia</taxon>
        <taxon>Eubacteriales</taxon>
        <taxon>Clostridiaceae</taxon>
        <taxon>Clostridium</taxon>
    </lineage>
</organism>
<dbReference type="SUPFAM" id="SSF58104">
    <property type="entry name" value="Methyl-accepting chemotaxis protein (MCP) signaling domain"/>
    <property type="match status" value="1"/>
</dbReference>
<dbReference type="RefSeq" id="WP_224035448.1">
    <property type="nucleotide sequence ID" value="NZ_AP024849.1"/>
</dbReference>
<dbReference type="Pfam" id="PF00015">
    <property type="entry name" value="MCPsignal"/>
    <property type="match status" value="1"/>
</dbReference>
<dbReference type="Proteomes" id="UP000824633">
    <property type="component" value="Chromosome"/>
</dbReference>
<feature type="transmembrane region" description="Helical" evidence="3">
    <location>
        <begin position="306"/>
        <end position="327"/>
    </location>
</feature>
<keyword evidence="3" id="KW-0812">Transmembrane</keyword>
<evidence type="ECO:0000313" key="5">
    <source>
        <dbReference type="EMBL" id="BCZ49249.1"/>
    </source>
</evidence>
<dbReference type="PANTHER" id="PTHR32089:SF112">
    <property type="entry name" value="LYSOZYME-LIKE PROTEIN-RELATED"/>
    <property type="match status" value="1"/>
</dbReference>
<accession>A0ABN6J4J8</accession>
<dbReference type="CDD" id="cd12913">
    <property type="entry name" value="PDC1_MCP_like"/>
    <property type="match status" value="1"/>
</dbReference>
<keyword evidence="6" id="KW-1185">Reference proteome</keyword>
<keyword evidence="3" id="KW-0472">Membrane</keyword>
<dbReference type="PANTHER" id="PTHR32089">
    <property type="entry name" value="METHYL-ACCEPTING CHEMOTAXIS PROTEIN MCPB"/>
    <property type="match status" value="1"/>
</dbReference>
<keyword evidence="1 2" id="KW-0807">Transducer</keyword>
<name>A0ABN6J4J8_9CLOT</name>
<proteinExistence type="predicted"/>